<evidence type="ECO:0000313" key="5">
    <source>
        <dbReference type="Proteomes" id="UP001177023"/>
    </source>
</evidence>
<comment type="caution">
    <text evidence="1">Lacks conserved residue(s) required for the propagation of feature annotation.</text>
</comment>
<sequence>MSLHTVVFFAILALTSAVCPLVDKNLDALSMGPSVDGKCPSGLVCLNDPRYGDFCYLTQSFGPCVSDECPAPYTCIVEVDRCYDLSGGNECQDKDPNCALYLQNGYCRSKLYTTAEKSESCCKTCGFDTACQDADPNCPLYENNSKYCNSTTASEAQKISTCKKTCGVC</sequence>
<dbReference type="InterPro" id="IPR003582">
    <property type="entry name" value="ShKT_dom"/>
</dbReference>
<feature type="chain" id="PRO_5041338651" description="ShKT domain-containing protein" evidence="2">
    <location>
        <begin position="18"/>
        <end position="169"/>
    </location>
</feature>
<evidence type="ECO:0000259" key="3">
    <source>
        <dbReference type="PROSITE" id="PS51670"/>
    </source>
</evidence>
<organism evidence="4 5">
    <name type="scientific">Mesorhabditis spiculigera</name>
    <dbReference type="NCBI Taxonomy" id="96644"/>
    <lineage>
        <taxon>Eukaryota</taxon>
        <taxon>Metazoa</taxon>
        <taxon>Ecdysozoa</taxon>
        <taxon>Nematoda</taxon>
        <taxon>Chromadorea</taxon>
        <taxon>Rhabditida</taxon>
        <taxon>Rhabditina</taxon>
        <taxon>Rhabditomorpha</taxon>
        <taxon>Rhabditoidea</taxon>
        <taxon>Rhabditidae</taxon>
        <taxon>Mesorhabditinae</taxon>
        <taxon>Mesorhabditis</taxon>
    </lineage>
</organism>
<dbReference type="EMBL" id="CATQJA010002610">
    <property type="protein sequence ID" value="CAJ0572967.1"/>
    <property type="molecule type" value="Genomic_DNA"/>
</dbReference>
<dbReference type="AlphaFoldDB" id="A0AA36FZM4"/>
<protein>
    <recommendedName>
        <fullName evidence="3">ShKT domain-containing protein</fullName>
    </recommendedName>
</protein>
<dbReference type="Proteomes" id="UP001177023">
    <property type="component" value="Unassembled WGS sequence"/>
</dbReference>
<evidence type="ECO:0000256" key="2">
    <source>
        <dbReference type="SAM" id="SignalP"/>
    </source>
</evidence>
<feature type="non-terminal residue" evidence="4">
    <location>
        <position position="169"/>
    </location>
</feature>
<accession>A0AA36FZM4</accession>
<feature type="signal peptide" evidence="2">
    <location>
        <begin position="1"/>
        <end position="17"/>
    </location>
</feature>
<gene>
    <name evidence="4" type="ORF">MSPICULIGERA_LOCUS11339</name>
</gene>
<keyword evidence="2" id="KW-0732">Signal</keyword>
<evidence type="ECO:0000313" key="4">
    <source>
        <dbReference type="EMBL" id="CAJ0572967.1"/>
    </source>
</evidence>
<evidence type="ECO:0000256" key="1">
    <source>
        <dbReference type="PROSITE-ProRule" id="PRU01005"/>
    </source>
</evidence>
<dbReference type="SMART" id="SM00254">
    <property type="entry name" value="ShKT"/>
    <property type="match status" value="2"/>
</dbReference>
<dbReference type="PROSITE" id="PS51670">
    <property type="entry name" value="SHKT"/>
    <property type="match status" value="1"/>
</dbReference>
<comment type="caution">
    <text evidence="4">The sequence shown here is derived from an EMBL/GenBank/DDBJ whole genome shotgun (WGS) entry which is preliminary data.</text>
</comment>
<keyword evidence="5" id="KW-1185">Reference proteome</keyword>
<reference evidence="4" key="1">
    <citation type="submission" date="2023-06" db="EMBL/GenBank/DDBJ databases">
        <authorList>
            <person name="Delattre M."/>
        </authorList>
    </citation>
    <scope>NUCLEOTIDE SEQUENCE</scope>
    <source>
        <strain evidence="4">AF72</strain>
    </source>
</reference>
<name>A0AA36FZM4_9BILA</name>
<proteinExistence type="predicted"/>
<dbReference type="Pfam" id="PF01549">
    <property type="entry name" value="ShK"/>
    <property type="match status" value="2"/>
</dbReference>
<feature type="domain" description="ShKT" evidence="3">
    <location>
        <begin position="91"/>
        <end position="131"/>
    </location>
</feature>